<feature type="binding site" evidence="4">
    <location>
        <position position="144"/>
    </location>
    <ligand>
        <name>GTP</name>
        <dbReference type="ChEBI" id="CHEBI:37565"/>
    </ligand>
</feature>
<dbReference type="PRINTS" id="PR00423">
    <property type="entry name" value="CELLDVISFTSZ"/>
</dbReference>
<dbReference type="GO" id="GO:0043093">
    <property type="term" value="P:FtsZ-dependent cytokinesis"/>
    <property type="evidence" value="ECO:0007669"/>
    <property type="project" value="UniProtKB-UniRule"/>
</dbReference>
<comment type="subunit">
    <text evidence="4">Homodimer. Polymerizes to form a dynamic ring structure in a strictly GTP-dependent manner. Interacts directly with several other division proteins.</text>
</comment>
<dbReference type="InterPro" id="IPR037103">
    <property type="entry name" value="Tubulin/FtsZ-like_C"/>
</dbReference>
<dbReference type="GO" id="GO:0003924">
    <property type="term" value="F:GTPase activity"/>
    <property type="evidence" value="ECO:0007669"/>
    <property type="project" value="UniProtKB-UniRule"/>
</dbReference>
<dbReference type="InterPro" id="IPR003008">
    <property type="entry name" value="Tubulin_FtsZ_GTPase"/>
</dbReference>
<dbReference type="SUPFAM" id="SSF55307">
    <property type="entry name" value="Tubulin C-terminal domain-like"/>
    <property type="match status" value="1"/>
</dbReference>
<evidence type="ECO:0000256" key="7">
    <source>
        <dbReference type="SAM" id="MobiDB-lite"/>
    </source>
</evidence>
<gene>
    <name evidence="4 10" type="primary">ftsZ</name>
    <name evidence="10" type="ORF">DESPIG_00375</name>
</gene>
<reference evidence="10 11" key="2">
    <citation type="submission" date="2008-10" db="EMBL/GenBank/DDBJ databases">
        <authorList>
            <person name="Fulton L."/>
            <person name="Clifton S."/>
            <person name="Fulton B."/>
            <person name="Xu J."/>
            <person name="Minx P."/>
            <person name="Pepin K.H."/>
            <person name="Johnson M."/>
            <person name="Bhonagiri V."/>
            <person name="Nash W.E."/>
            <person name="Mardis E.R."/>
            <person name="Wilson R.K."/>
        </authorList>
    </citation>
    <scope>NUCLEOTIDE SEQUENCE [LARGE SCALE GENOMIC DNA]</scope>
    <source>
        <strain evidence="10 11">ATCC 29098</strain>
    </source>
</reference>
<dbReference type="GO" id="GO:0051258">
    <property type="term" value="P:protein polymerization"/>
    <property type="evidence" value="ECO:0007669"/>
    <property type="project" value="UniProtKB-UniRule"/>
</dbReference>
<dbReference type="PROSITE" id="PS01134">
    <property type="entry name" value="FTSZ_1"/>
    <property type="match status" value="1"/>
</dbReference>
<dbReference type="InterPro" id="IPR018316">
    <property type="entry name" value="Tubulin/FtsZ_2-layer-sand-dom"/>
</dbReference>
<evidence type="ECO:0000259" key="9">
    <source>
        <dbReference type="SMART" id="SM00865"/>
    </source>
</evidence>
<evidence type="ECO:0000256" key="3">
    <source>
        <dbReference type="ARBA" id="ARBA00023134"/>
    </source>
</evidence>
<keyword evidence="4 6" id="KW-0717">Septation</keyword>
<evidence type="ECO:0000313" key="11">
    <source>
        <dbReference type="Proteomes" id="UP000003676"/>
    </source>
</evidence>
<keyword evidence="3 4" id="KW-0342">GTP-binding</keyword>
<dbReference type="PANTHER" id="PTHR30314">
    <property type="entry name" value="CELL DIVISION PROTEIN FTSZ-RELATED"/>
    <property type="match status" value="1"/>
</dbReference>
<dbReference type="eggNOG" id="COG0206">
    <property type="taxonomic scope" value="Bacteria"/>
</dbReference>
<dbReference type="SUPFAM" id="SSF52490">
    <property type="entry name" value="Tubulin nucleotide-binding domain-like"/>
    <property type="match status" value="1"/>
</dbReference>
<dbReference type="Gene3D" id="3.40.50.1440">
    <property type="entry name" value="Tubulin/FtsZ, GTPase domain"/>
    <property type="match status" value="1"/>
</dbReference>
<sequence>MSQSIVDDIDITLGNNAKLKVIGVGGGGGNAVQNMITSGLQGVQFICANTDMQALSRNNAPVKIQLGEKLTKGLGAGANPAVGREAALESVNAIREAIGDADMVFVTAGMGGGTGTGAAPVVAQTAKEMGALTVGVVTKPFSFEGARRRRFAEEGLEEFKQHVDCLITIPNDRLLAFAPKKTPFSAMLQKANDVLFYAVKGISDVILADGMINLDFADVRTTMSESGMALMGTGVAAGENRAREAAQRAINSPLLEDVSLESAKAVLYNITASMDISTDEIAEIGDIIADATPEDTNIIFGVVYDENIGDELRLTVIATGIDPSATVVQPVPEPVKSSSVTKFPGSQAAPAARPMEAPQAPAYEQPRPRPVRQRGDWIPQNSYPQGGYGPYSAQDQFEKPTYLRTGATLGQQPMPRRQHNPGHEDFTYSEEDFEIPTFIRTQAD</sequence>
<dbReference type="HOGENOM" id="CLU_024865_0_5_7"/>
<dbReference type="Gene3D" id="3.30.1330.20">
    <property type="entry name" value="Tubulin/FtsZ, C-terminal domain"/>
    <property type="match status" value="1"/>
</dbReference>
<evidence type="ECO:0000256" key="5">
    <source>
        <dbReference type="NCBIfam" id="TIGR00065"/>
    </source>
</evidence>
<evidence type="ECO:0000256" key="1">
    <source>
        <dbReference type="ARBA" id="ARBA00009690"/>
    </source>
</evidence>
<feature type="binding site" evidence="4">
    <location>
        <begin position="26"/>
        <end position="30"/>
    </location>
    <ligand>
        <name>GTP</name>
        <dbReference type="ChEBI" id="CHEBI:37565"/>
    </ligand>
</feature>
<comment type="similarity">
    <text evidence="1 4 6">Belongs to the FtsZ family.</text>
</comment>
<comment type="subcellular location">
    <subcellularLocation>
        <location evidence="4">Cytoplasm</location>
    </subcellularLocation>
    <text evidence="4">Assembles at midcell at the inner surface of the cytoplasmic membrane.</text>
</comment>
<dbReference type="InterPro" id="IPR036525">
    <property type="entry name" value="Tubulin/FtsZ_GTPase_sf"/>
</dbReference>
<keyword evidence="4 6" id="KW-0132">Cell division</keyword>
<feature type="binding site" evidence="4">
    <location>
        <begin position="113"/>
        <end position="115"/>
    </location>
    <ligand>
        <name>GTP</name>
        <dbReference type="ChEBI" id="CHEBI:37565"/>
    </ligand>
</feature>
<dbReference type="GO" id="GO:0005525">
    <property type="term" value="F:GTP binding"/>
    <property type="evidence" value="ECO:0007669"/>
    <property type="project" value="UniProtKB-UniRule"/>
</dbReference>
<feature type="binding site" evidence="4">
    <location>
        <position position="192"/>
    </location>
    <ligand>
        <name>GTP</name>
        <dbReference type="ChEBI" id="CHEBI:37565"/>
    </ligand>
</feature>
<dbReference type="Pfam" id="PF12327">
    <property type="entry name" value="FtsZ_C"/>
    <property type="match status" value="1"/>
</dbReference>
<evidence type="ECO:0000259" key="8">
    <source>
        <dbReference type="SMART" id="SM00864"/>
    </source>
</evidence>
<protein>
    <recommendedName>
        <fullName evidence="4 5">Cell division protein FtsZ</fullName>
    </recommendedName>
</protein>
<comment type="caution">
    <text evidence="10">The sequence shown here is derived from an EMBL/GenBank/DDBJ whole genome shotgun (WGS) entry which is preliminary data.</text>
</comment>
<dbReference type="FunFam" id="3.40.50.1440:FF:000001">
    <property type="entry name" value="Cell division protein FtsZ"/>
    <property type="match status" value="1"/>
</dbReference>
<proteinExistence type="inferred from homology"/>
<dbReference type="OrthoDB" id="9813375at2"/>
<dbReference type="PANTHER" id="PTHR30314:SF3">
    <property type="entry name" value="MITOCHONDRIAL DIVISION PROTEIN FSZA"/>
    <property type="match status" value="1"/>
</dbReference>
<name>B6WQP9_9BACT</name>
<feature type="region of interest" description="Disordered" evidence="7">
    <location>
        <begin position="330"/>
        <end position="444"/>
    </location>
</feature>
<evidence type="ECO:0000313" key="10">
    <source>
        <dbReference type="EMBL" id="EEB34723.1"/>
    </source>
</evidence>
<dbReference type="GO" id="GO:0000917">
    <property type="term" value="P:division septum assembly"/>
    <property type="evidence" value="ECO:0007669"/>
    <property type="project" value="UniProtKB-KW"/>
</dbReference>
<keyword evidence="2 4" id="KW-0547">Nucleotide-binding</keyword>
<dbReference type="InterPro" id="IPR020805">
    <property type="entry name" value="Cell_div_FtsZ_CS"/>
</dbReference>
<keyword evidence="4" id="KW-0963">Cytoplasm</keyword>
<dbReference type="EMBL" id="ABXU01000015">
    <property type="protein sequence ID" value="EEB34723.1"/>
    <property type="molecule type" value="Genomic_DNA"/>
</dbReference>
<feature type="domain" description="Tubulin/FtsZ GTPase" evidence="8">
    <location>
        <begin position="18"/>
        <end position="210"/>
    </location>
</feature>
<dbReference type="CDD" id="cd02201">
    <property type="entry name" value="FtsZ_type1"/>
    <property type="match status" value="1"/>
</dbReference>
<dbReference type="SMART" id="SM00864">
    <property type="entry name" value="Tubulin"/>
    <property type="match status" value="1"/>
</dbReference>
<dbReference type="RefSeq" id="WP_006004121.1">
    <property type="nucleotide sequence ID" value="NZ_DS996351.1"/>
</dbReference>
<feature type="domain" description="Tubulin/FtsZ 2-layer sandwich" evidence="9">
    <location>
        <begin position="212"/>
        <end position="330"/>
    </location>
</feature>
<dbReference type="HAMAP" id="MF_00909">
    <property type="entry name" value="FtsZ"/>
    <property type="match status" value="1"/>
</dbReference>
<dbReference type="InterPro" id="IPR045061">
    <property type="entry name" value="FtsZ/CetZ"/>
</dbReference>
<evidence type="ECO:0000256" key="2">
    <source>
        <dbReference type="ARBA" id="ARBA00022741"/>
    </source>
</evidence>
<dbReference type="PROSITE" id="PS01135">
    <property type="entry name" value="FTSZ_2"/>
    <property type="match status" value="1"/>
</dbReference>
<evidence type="ECO:0000256" key="6">
    <source>
        <dbReference type="RuleBase" id="RU000631"/>
    </source>
</evidence>
<dbReference type="AlphaFoldDB" id="B6WQP9"/>
<dbReference type="STRING" id="901.DESPIGER_0899"/>
<dbReference type="Proteomes" id="UP000003676">
    <property type="component" value="Unassembled WGS sequence"/>
</dbReference>
<comment type="function">
    <text evidence="4 6">Essential cell division protein that forms a contractile ring structure (Z ring) at the future cell division site. The regulation of the ring assembly controls the timing and the location of cell division. One of the functions of the FtsZ ring is to recruit other cell division proteins to the septum to produce a new cell wall between the dividing cells. Binds GTP and shows GTPase activity.</text>
</comment>
<dbReference type="GO" id="GO:0032153">
    <property type="term" value="C:cell division site"/>
    <property type="evidence" value="ECO:0007669"/>
    <property type="project" value="UniProtKB-UniRule"/>
</dbReference>
<organism evidence="10 11">
    <name type="scientific">Desulfovibrio piger ATCC 29098</name>
    <dbReference type="NCBI Taxonomy" id="411464"/>
    <lineage>
        <taxon>Bacteria</taxon>
        <taxon>Pseudomonadati</taxon>
        <taxon>Thermodesulfobacteriota</taxon>
        <taxon>Desulfovibrionia</taxon>
        <taxon>Desulfovibrionales</taxon>
        <taxon>Desulfovibrionaceae</taxon>
        <taxon>Desulfovibrio</taxon>
    </lineage>
</organism>
<dbReference type="InterPro" id="IPR024757">
    <property type="entry name" value="FtsZ_C"/>
</dbReference>
<accession>B6WQP9</accession>
<dbReference type="InterPro" id="IPR000158">
    <property type="entry name" value="Cell_div_FtsZ"/>
</dbReference>
<dbReference type="Pfam" id="PF00091">
    <property type="entry name" value="Tubulin"/>
    <property type="match status" value="1"/>
</dbReference>
<dbReference type="GO" id="GO:0005737">
    <property type="term" value="C:cytoplasm"/>
    <property type="evidence" value="ECO:0007669"/>
    <property type="project" value="UniProtKB-SubCell"/>
</dbReference>
<reference evidence="10 11" key="1">
    <citation type="submission" date="2008-10" db="EMBL/GenBank/DDBJ databases">
        <title>Draft genome sequence of Desulvovibrio piger (ATCC 29098).</title>
        <authorList>
            <person name="Sudarsanam P."/>
            <person name="Ley R."/>
            <person name="Guruge J."/>
            <person name="Turnbaugh P.J."/>
            <person name="Mahowald M."/>
            <person name="Liep D."/>
            <person name="Gordon J."/>
        </authorList>
    </citation>
    <scope>NUCLEOTIDE SEQUENCE [LARGE SCALE GENOMIC DNA]</scope>
    <source>
        <strain evidence="10 11">ATCC 29098</strain>
    </source>
</reference>
<dbReference type="SMART" id="SM00865">
    <property type="entry name" value="Tubulin_C"/>
    <property type="match status" value="1"/>
</dbReference>
<dbReference type="NCBIfam" id="TIGR00065">
    <property type="entry name" value="ftsZ"/>
    <property type="match status" value="1"/>
</dbReference>
<feature type="binding site" evidence="4">
    <location>
        <position position="148"/>
    </location>
    <ligand>
        <name>GTP</name>
        <dbReference type="ChEBI" id="CHEBI:37565"/>
    </ligand>
</feature>
<evidence type="ECO:0000256" key="4">
    <source>
        <dbReference type="HAMAP-Rule" id="MF_00909"/>
    </source>
</evidence>
<keyword evidence="4 6" id="KW-0131">Cell cycle</keyword>
<dbReference type="InterPro" id="IPR008280">
    <property type="entry name" value="Tub_FtsZ_C"/>
</dbReference>